<dbReference type="AlphaFoldDB" id="A0A091BF48"/>
<accession>A0A091BF48</accession>
<evidence type="ECO:0008006" key="5">
    <source>
        <dbReference type="Google" id="ProtNLM"/>
    </source>
</evidence>
<dbReference type="NCBIfam" id="NF033429">
    <property type="entry name" value="ImuA_translesion"/>
    <property type="match status" value="1"/>
</dbReference>
<dbReference type="Proteomes" id="UP000029391">
    <property type="component" value="Unassembled WGS sequence"/>
</dbReference>
<organism evidence="3 4">
    <name type="scientific">Arenimonas composti TR7-09 = DSM 18010</name>
    <dbReference type="NCBI Taxonomy" id="1121013"/>
    <lineage>
        <taxon>Bacteria</taxon>
        <taxon>Pseudomonadati</taxon>
        <taxon>Pseudomonadota</taxon>
        <taxon>Gammaproteobacteria</taxon>
        <taxon>Lysobacterales</taxon>
        <taxon>Lysobacteraceae</taxon>
        <taxon>Arenimonas</taxon>
    </lineage>
</organism>
<dbReference type="PANTHER" id="PTHR35369">
    <property type="entry name" value="BLR3025 PROTEIN-RELATED"/>
    <property type="match status" value="1"/>
</dbReference>
<evidence type="ECO:0000313" key="4">
    <source>
        <dbReference type="Proteomes" id="UP000029391"/>
    </source>
</evidence>
<dbReference type="GO" id="GO:0006281">
    <property type="term" value="P:DNA repair"/>
    <property type="evidence" value="ECO:0007669"/>
    <property type="project" value="TreeGrafter"/>
</dbReference>
<dbReference type="EMBL" id="AWXU01000020">
    <property type="protein sequence ID" value="KFN50366.1"/>
    <property type="molecule type" value="Genomic_DNA"/>
</dbReference>
<proteinExistence type="predicted"/>
<dbReference type="OrthoDB" id="9811176at2"/>
<gene>
    <name evidence="3" type="ORF">P873_06745</name>
</gene>
<feature type="region of interest" description="Disordered" evidence="2">
    <location>
        <begin position="201"/>
        <end position="223"/>
    </location>
</feature>
<dbReference type="PANTHER" id="PTHR35369:SF3">
    <property type="entry name" value="TRANSLESION DNA SYNTHESIS-ASSOCIATED PROTEIN IMUA"/>
    <property type="match status" value="1"/>
</dbReference>
<reference evidence="3 4" key="1">
    <citation type="submission" date="2013-09" db="EMBL/GenBank/DDBJ databases">
        <title>Genome sequencing of Arenimonas composti.</title>
        <authorList>
            <person name="Chen F."/>
            <person name="Wang G."/>
        </authorList>
    </citation>
    <scope>NUCLEOTIDE SEQUENCE [LARGE SCALE GENOMIC DNA]</scope>
    <source>
        <strain evidence="3 4">TR7-09</strain>
    </source>
</reference>
<dbReference type="SUPFAM" id="SSF52540">
    <property type="entry name" value="P-loop containing nucleoside triphosphate hydrolases"/>
    <property type="match status" value="1"/>
</dbReference>
<keyword evidence="4" id="KW-1185">Reference proteome</keyword>
<dbReference type="Gene3D" id="3.40.50.300">
    <property type="entry name" value="P-loop containing nucleotide triphosphate hydrolases"/>
    <property type="match status" value="1"/>
</dbReference>
<dbReference type="InterPro" id="IPR050356">
    <property type="entry name" value="SulA_CellDiv_inhibitor"/>
</dbReference>
<name>A0A091BF48_9GAMM</name>
<evidence type="ECO:0000313" key="3">
    <source>
        <dbReference type="EMBL" id="KFN50366.1"/>
    </source>
</evidence>
<sequence length="267" mass="28027">MNAVVSLEPLLASRQLWRGQVSANAPARLPTGFAALDAVLPGGGWPEAALSELLPDLDGLGELSLLLPALVRLTAAGREIVWVDPPYRPCLPALLRAGLDPTRLHLVDSGGETAWALEQCLRSQACGAVVGWLPRADDRCLRRLQVAAETGQAPGFLFRPPTAVRQPSPAALRLQVAAGGRVRVVKCRGGRAGDEIRVTSGEERVTSEGARGAATHHSRAARRAEGATRFPFLVSRFSPAGETTGISALFPLARPAEGGVSHAGKGI</sequence>
<dbReference type="eggNOG" id="COG4544">
    <property type="taxonomic scope" value="Bacteria"/>
</dbReference>
<protein>
    <recommendedName>
        <fullName evidence="5">SOS cell division inhibitor SulA</fullName>
    </recommendedName>
</protein>
<evidence type="ECO:0000256" key="1">
    <source>
        <dbReference type="ARBA" id="ARBA00022763"/>
    </source>
</evidence>
<evidence type="ECO:0000256" key="2">
    <source>
        <dbReference type="SAM" id="MobiDB-lite"/>
    </source>
</evidence>
<dbReference type="InterPro" id="IPR047610">
    <property type="entry name" value="ImuA_translesion"/>
</dbReference>
<comment type="caution">
    <text evidence="3">The sequence shown here is derived from an EMBL/GenBank/DDBJ whole genome shotgun (WGS) entry which is preliminary data.</text>
</comment>
<dbReference type="InterPro" id="IPR027417">
    <property type="entry name" value="P-loop_NTPase"/>
</dbReference>
<keyword evidence="1" id="KW-0227">DNA damage</keyword>
<dbReference type="STRING" id="1121013.GCA_000426365_01916"/>